<feature type="signal peptide" evidence="1">
    <location>
        <begin position="1"/>
        <end position="20"/>
    </location>
</feature>
<dbReference type="EnsemblMetazoa" id="XM_028286839.2">
    <property type="protein sequence ID" value="XP_028142640.2"/>
    <property type="gene ID" value="LOC114336466"/>
</dbReference>
<evidence type="ECO:0008006" key="4">
    <source>
        <dbReference type="Google" id="ProtNLM"/>
    </source>
</evidence>
<dbReference type="InterPro" id="IPR031734">
    <property type="entry name" value="MBF2"/>
</dbReference>
<keyword evidence="3" id="KW-1185">Reference proteome</keyword>
<feature type="chain" id="PRO_5046411054" description="Salivary secreted peptide" evidence="1">
    <location>
        <begin position="21"/>
        <end position="118"/>
    </location>
</feature>
<reference evidence="2" key="1">
    <citation type="submission" date="2025-05" db="UniProtKB">
        <authorList>
            <consortium name="EnsemblMetazoa"/>
        </authorList>
    </citation>
    <scope>IDENTIFICATION</scope>
</reference>
<keyword evidence="1" id="KW-0732">Signal</keyword>
<dbReference type="GeneID" id="114336466"/>
<evidence type="ECO:0000256" key="1">
    <source>
        <dbReference type="SAM" id="SignalP"/>
    </source>
</evidence>
<name>A0ABM5IUQ4_DIAVI</name>
<sequence length="118" mass="13804">MKKIVCVFFCLFVAFQLVDGYNRSEIREGNCLHIGPHFYYKEYIYRYGFPFITRSATLTYYGNGKIYCIMAITPRDAPKGSTVRIKKGGLNHTFVELEFTSSKHYGFEYIVEVSARYF</sequence>
<evidence type="ECO:0000313" key="2">
    <source>
        <dbReference type="EnsemblMetazoa" id="XP_028142640.2"/>
    </source>
</evidence>
<dbReference type="Pfam" id="PF15868">
    <property type="entry name" value="MBF2"/>
    <property type="match status" value="1"/>
</dbReference>
<dbReference type="Proteomes" id="UP001652700">
    <property type="component" value="Unplaced"/>
</dbReference>
<proteinExistence type="predicted"/>
<evidence type="ECO:0000313" key="3">
    <source>
        <dbReference type="Proteomes" id="UP001652700"/>
    </source>
</evidence>
<dbReference type="RefSeq" id="XP_028142640.2">
    <property type="nucleotide sequence ID" value="XM_028286839.2"/>
</dbReference>
<organism evidence="2 3">
    <name type="scientific">Diabrotica virgifera virgifera</name>
    <name type="common">western corn rootworm</name>
    <dbReference type="NCBI Taxonomy" id="50390"/>
    <lineage>
        <taxon>Eukaryota</taxon>
        <taxon>Metazoa</taxon>
        <taxon>Ecdysozoa</taxon>
        <taxon>Arthropoda</taxon>
        <taxon>Hexapoda</taxon>
        <taxon>Insecta</taxon>
        <taxon>Pterygota</taxon>
        <taxon>Neoptera</taxon>
        <taxon>Endopterygota</taxon>
        <taxon>Coleoptera</taxon>
        <taxon>Polyphaga</taxon>
        <taxon>Cucujiformia</taxon>
        <taxon>Chrysomeloidea</taxon>
        <taxon>Chrysomelidae</taxon>
        <taxon>Galerucinae</taxon>
        <taxon>Diabroticina</taxon>
        <taxon>Diabroticites</taxon>
        <taxon>Diabrotica</taxon>
    </lineage>
</organism>
<protein>
    <recommendedName>
        <fullName evidence="4">Salivary secreted peptide</fullName>
    </recommendedName>
</protein>
<accession>A0ABM5IUQ4</accession>